<dbReference type="InterPro" id="IPR023614">
    <property type="entry name" value="Porin_dom_sf"/>
</dbReference>
<proteinExistence type="predicted"/>
<keyword evidence="1" id="KW-0732">Signal</keyword>
<evidence type="ECO:0000256" key="1">
    <source>
        <dbReference type="SAM" id="SignalP"/>
    </source>
</evidence>
<feature type="signal peptide" evidence="1">
    <location>
        <begin position="1"/>
        <end position="22"/>
    </location>
</feature>
<comment type="caution">
    <text evidence="2">The sequence shown here is derived from an EMBL/GenBank/DDBJ whole genome shotgun (WGS) entry which is preliminary data.</text>
</comment>
<dbReference type="Gene3D" id="2.40.160.10">
    <property type="entry name" value="Porin"/>
    <property type="match status" value="1"/>
</dbReference>
<evidence type="ECO:0000313" key="2">
    <source>
        <dbReference type="EMBL" id="PUE59464.1"/>
    </source>
</evidence>
<evidence type="ECO:0008006" key="4">
    <source>
        <dbReference type="Google" id="ProtNLM"/>
    </source>
</evidence>
<name>A0A315ETY4_9BURK</name>
<keyword evidence="3" id="KW-1185">Reference proteome</keyword>
<protein>
    <recommendedName>
        <fullName evidence="4">Outer membrane protein beta-barrel domain-containing protein</fullName>
    </recommendedName>
</protein>
<evidence type="ECO:0000313" key="3">
    <source>
        <dbReference type="Proteomes" id="UP000251341"/>
    </source>
</evidence>
<reference evidence="2 3" key="1">
    <citation type="submission" date="2017-04" db="EMBL/GenBank/DDBJ databases">
        <title>Unexpected and diverse lifestyles within the genus Limnohabitans.</title>
        <authorList>
            <person name="Kasalicky V."/>
            <person name="Mehrshad M."/>
            <person name="Andrei S.-A."/>
            <person name="Salcher M."/>
            <person name="Kratochvilova H."/>
            <person name="Simek K."/>
            <person name="Ghai R."/>
        </authorList>
    </citation>
    <scope>NUCLEOTIDE SEQUENCE [LARGE SCALE GENOMIC DNA]</scope>
    <source>
        <strain evidence="2 3">MWH-C5</strain>
    </source>
</reference>
<dbReference type="RefSeq" id="WP_108402111.1">
    <property type="nucleotide sequence ID" value="NZ_NESP01000001.1"/>
</dbReference>
<dbReference type="EMBL" id="NESP01000001">
    <property type="protein sequence ID" value="PUE59464.1"/>
    <property type="molecule type" value="Genomic_DNA"/>
</dbReference>
<organism evidence="2 3">
    <name type="scientific">Limnohabitans curvus</name>
    <dbReference type="NCBI Taxonomy" id="323423"/>
    <lineage>
        <taxon>Bacteria</taxon>
        <taxon>Pseudomonadati</taxon>
        <taxon>Pseudomonadota</taxon>
        <taxon>Betaproteobacteria</taxon>
        <taxon>Burkholderiales</taxon>
        <taxon>Comamonadaceae</taxon>
        <taxon>Limnohabitans</taxon>
    </lineage>
</organism>
<accession>A0A315ETY4</accession>
<dbReference type="Proteomes" id="UP000251341">
    <property type="component" value="Unassembled WGS sequence"/>
</dbReference>
<sequence>MTSTLSRTFLASLLLLAAKAYADPYMGMEYQKLSGTRSDQSYATSQANVVVGYEWPLSADLKHGVEYTGPISTSTGQLGAQNVETTLMAFGYKLTYNGFYGKAAYVKLDRDDADLEKSKDRAAMYSVGYEHALDDTTTLRVSRDVLRSGAVSVSGFSAAVLFGF</sequence>
<gene>
    <name evidence="2" type="ORF">B9Z44_07705</name>
</gene>
<feature type="chain" id="PRO_5016395344" description="Outer membrane protein beta-barrel domain-containing protein" evidence="1">
    <location>
        <begin position="23"/>
        <end position="164"/>
    </location>
</feature>
<dbReference type="AlphaFoldDB" id="A0A315ETY4"/>